<dbReference type="GO" id="GO:0014069">
    <property type="term" value="C:postsynaptic density"/>
    <property type="evidence" value="ECO:0000318"/>
    <property type="project" value="GO_Central"/>
</dbReference>
<dbReference type="eggNOG" id="KOG3699">
    <property type="taxonomic scope" value="Eukaryota"/>
</dbReference>
<dbReference type="EMBL" id="DS469561">
    <property type="protein sequence ID" value="EDO42733.1"/>
    <property type="molecule type" value="Genomic_DNA"/>
</dbReference>
<dbReference type="STRING" id="45351.A7S0I0"/>
<keyword evidence="5" id="KW-1185">Reference proteome</keyword>
<evidence type="ECO:0000313" key="5">
    <source>
        <dbReference type="Proteomes" id="UP000001593"/>
    </source>
</evidence>
<proteinExistence type="inferred from homology"/>
<dbReference type="PANTHER" id="PTHR10672:SF3">
    <property type="entry name" value="PROTEIN HU-LI TAI SHAO"/>
    <property type="match status" value="1"/>
</dbReference>
<organism evidence="4 5">
    <name type="scientific">Nematostella vectensis</name>
    <name type="common">Starlet sea anemone</name>
    <dbReference type="NCBI Taxonomy" id="45351"/>
    <lineage>
        <taxon>Eukaryota</taxon>
        <taxon>Metazoa</taxon>
        <taxon>Cnidaria</taxon>
        <taxon>Anthozoa</taxon>
        <taxon>Hexacorallia</taxon>
        <taxon>Actiniaria</taxon>
        <taxon>Edwardsiidae</taxon>
        <taxon>Nematostella</taxon>
    </lineage>
</organism>
<evidence type="ECO:0000256" key="2">
    <source>
        <dbReference type="SAM" id="MobiDB-lite"/>
    </source>
</evidence>
<feature type="region of interest" description="Disordered" evidence="2">
    <location>
        <begin position="106"/>
        <end position="128"/>
    </location>
</feature>
<feature type="region of interest" description="Disordered" evidence="2">
    <location>
        <begin position="481"/>
        <end position="531"/>
    </location>
</feature>
<protein>
    <recommendedName>
        <fullName evidence="3">Class II aldolase/adducin N-terminal domain-containing protein</fullName>
    </recommendedName>
</protein>
<dbReference type="Proteomes" id="UP000001593">
    <property type="component" value="Unassembled WGS sequence"/>
</dbReference>
<name>A7S0I0_NEMVE</name>
<dbReference type="Pfam" id="PF00596">
    <property type="entry name" value="Aldolase_II"/>
    <property type="match status" value="1"/>
</dbReference>
<gene>
    <name evidence="4" type="ORF">NEMVEDRAFT_v1g204900</name>
</gene>
<dbReference type="GO" id="GO:0051015">
    <property type="term" value="F:actin filament binding"/>
    <property type="evidence" value="ECO:0000318"/>
    <property type="project" value="GO_Central"/>
</dbReference>
<reference evidence="4 5" key="1">
    <citation type="journal article" date="2007" name="Science">
        <title>Sea anemone genome reveals ancestral eumetazoan gene repertoire and genomic organization.</title>
        <authorList>
            <person name="Putnam N.H."/>
            <person name="Srivastava M."/>
            <person name="Hellsten U."/>
            <person name="Dirks B."/>
            <person name="Chapman J."/>
            <person name="Salamov A."/>
            <person name="Terry A."/>
            <person name="Shapiro H."/>
            <person name="Lindquist E."/>
            <person name="Kapitonov V.V."/>
            <person name="Jurka J."/>
            <person name="Genikhovich G."/>
            <person name="Grigoriev I.V."/>
            <person name="Lucas S.M."/>
            <person name="Steele R.E."/>
            <person name="Finnerty J.R."/>
            <person name="Technau U."/>
            <person name="Martindale M.Q."/>
            <person name="Rokhsar D.S."/>
        </authorList>
    </citation>
    <scope>NUCLEOTIDE SEQUENCE [LARGE SCALE GENOMIC DNA]</scope>
    <source>
        <strain evidence="5">CH2 X CH6</strain>
    </source>
</reference>
<dbReference type="GO" id="GO:0005856">
    <property type="term" value="C:cytoskeleton"/>
    <property type="evidence" value="ECO:0000318"/>
    <property type="project" value="GO_Central"/>
</dbReference>
<feature type="domain" description="Class II aldolase/adducin N-terminal" evidence="3">
    <location>
        <begin position="231"/>
        <end position="415"/>
    </location>
</feature>
<dbReference type="SUPFAM" id="SSF53639">
    <property type="entry name" value="AraD/HMP-PK domain-like"/>
    <property type="match status" value="1"/>
</dbReference>
<dbReference type="PhylomeDB" id="A7S0I0"/>
<dbReference type="OMA" id="ESVEEAX"/>
<evidence type="ECO:0000313" key="4">
    <source>
        <dbReference type="EMBL" id="EDO42733.1"/>
    </source>
</evidence>
<feature type="compositionally biased region" description="Low complexity" evidence="2">
    <location>
        <begin position="491"/>
        <end position="501"/>
    </location>
</feature>
<sequence>MADVKAFPREQICYSRMFRVTSGAFGEVDAGSFMRGHFAFIKSRLLPQSIVLSLSRRLETARSFFFVFKLDRVHREAVSAAHTSCKLSRVLAGLCLENKQTMSSKVAPRSARSQITPQKRWSAPPTEKGFDRAISTPDQINRDVRGLKLRQRVSIVLGDEVFREELEEIVGSVDMEKTTANLQGFRTYQDFLIPSCVFSGLGGVRVPIAPVANMRGVDGSRFSKEGKLLRCKVASVYRLADSFNWLTDMESNVLCTARATDDDYYYLTPPLGLLAGEVSAGCLYKMDQEGNTIEEGNTNLTVNKIALEIHSQVYGCKSDVNCVVVLCSTNVKAVSAMDCGVLPISHEAAAIGEIVYHTLGSIVLDKAEKEALTLKLSAVDKVLVLRNMGAVCVGKSVEEAFYNAFLLHKACENQAYAVRAGINNLIKLDDEVREKIYKSVQEGDDVNQNKRKVADVHFEAWMRMLDARGHKTGYEFSIQLSKQQTEEPTQSKAKSPAKSSSFRYGTPHETSKARSPVYRSHTTGHNYRYGI</sequence>
<dbReference type="InterPro" id="IPR051017">
    <property type="entry name" value="Aldolase-II_Adducin_sf"/>
</dbReference>
<dbReference type="HOGENOM" id="CLU_513217_0_0_1"/>
<dbReference type="Gene3D" id="3.40.225.10">
    <property type="entry name" value="Class II aldolase/adducin N-terminal domain"/>
    <property type="match status" value="1"/>
</dbReference>
<dbReference type="InParanoid" id="A7S0I0"/>
<dbReference type="GO" id="GO:0005886">
    <property type="term" value="C:plasma membrane"/>
    <property type="evidence" value="ECO:0000318"/>
    <property type="project" value="GO_Central"/>
</dbReference>
<dbReference type="SMART" id="SM01007">
    <property type="entry name" value="Aldolase_II"/>
    <property type="match status" value="1"/>
</dbReference>
<dbReference type="PANTHER" id="PTHR10672">
    <property type="entry name" value="ADDUCIN"/>
    <property type="match status" value="1"/>
</dbReference>
<dbReference type="InterPro" id="IPR036409">
    <property type="entry name" value="Aldolase_II/adducin_N_sf"/>
</dbReference>
<comment type="similarity">
    <text evidence="1">Belongs to the aldolase class II family. Adducin subfamily.</text>
</comment>
<feature type="compositionally biased region" description="Polar residues" evidence="2">
    <location>
        <begin position="481"/>
        <end position="490"/>
    </location>
</feature>
<evidence type="ECO:0000256" key="1">
    <source>
        <dbReference type="ARBA" id="ARBA00006274"/>
    </source>
</evidence>
<accession>A7S0I0</accession>
<dbReference type="AlphaFoldDB" id="A7S0I0"/>
<dbReference type="InterPro" id="IPR001303">
    <property type="entry name" value="Aldolase_II/adducin_N"/>
</dbReference>
<evidence type="ECO:0000259" key="3">
    <source>
        <dbReference type="SMART" id="SM01007"/>
    </source>
</evidence>